<accession>A0A3N9XTB0</accession>
<protein>
    <recommendedName>
        <fullName evidence="5">Carbohydrate-binding module family 96 domain-containing protein</fullName>
    </recommendedName>
</protein>
<dbReference type="NCBIfam" id="NF033679">
    <property type="entry name" value="DNRLRE_dom"/>
    <property type="match status" value="1"/>
</dbReference>
<evidence type="ECO:0000256" key="3">
    <source>
        <dbReference type="ARBA" id="ARBA00022729"/>
    </source>
</evidence>
<dbReference type="OrthoDB" id="1550464at2"/>
<dbReference type="Gene3D" id="1.50.10.100">
    <property type="entry name" value="Chondroitin AC/alginate lyase"/>
    <property type="match status" value="1"/>
</dbReference>
<evidence type="ECO:0000256" key="2">
    <source>
        <dbReference type="ARBA" id="ARBA00022525"/>
    </source>
</evidence>
<feature type="chain" id="PRO_5018076641" description="Carbohydrate-binding module family 96 domain-containing protein" evidence="4">
    <location>
        <begin position="31"/>
        <end position="963"/>
    </location>
</feature>
<dbReference type="AlphaFoldDB" id="A0A3N9XTB0"/>
<dbReference type="EMBL" id="QDGB01000265">
    <property type="protein sequence ID" value="RQX16012.1"/>
    <property type="molecule type" value="Genomic_DNA"/>
</dbReference>
<dbReference type="Proteomes" id="UP000278981">
    <property type="component" value="Unassembled WGS sequence"/>
</dbReference>
<comment type="caution">
    <text evidence="6">The sequence shown here is derived from an EMBL/GenBank/DDBJ whole genome shotgun (WGS) entry which is preliminary data.</text>
</comment>
<gene>
    <name evidence="6" type="ORF">DDE19_17190</name>
</gene>
<proteinExistence type="predicted"/>
<feature type="domain" description="Carbohydrate-binding module family 96" evidence="5">
    <location>
        <begin position="307"/>
        <end position="471"/>
    </location>
</feature>
<dbReference type="GO" id="GO:0005576">
    <property type="term" value="C:extracellular region"/>
    <property type="evidence" value="ECO:0007669"/>
    <property type="project" value="UniProtKB-SubCell"/>
</dbReference>
<organism evidence="6 7">
    <name type="scientific">Micromonospora ureilytica</name>
    <dbReference type="NCBI Taxonomy" id="709868"/>
    <lineage>
        <taxon>Bacteria</taxon>
        <taxon>Bacillati</taxon>
        <taxon>Actinomycetota</taxon>
        <taxon>Actinomycetes</taxon>
        <taxon>Micromonosporales</taxon>
        <taxon>Micromonosporaceae</taxon>
        <taxon>Micromonospora</taxon>
    </lineage>
</organism>
<sequence>MIQRRAVLRLPFLVGAAGALPLIEQASAYAATARPCLLVATADFAALRARAATEPWLSWRADAIGRAGSMRFDGGLPDGDRAKRIAHIAGYCSLAYVLELEDAPQNAAAHATKILDMVDHLQDEIDSKPVDRTNWSLTVPPSNALFHLVLGLDVIHSSLTPAQQVRAEGQLGDIAANFANYAAFPSWTAAPVGAHGTWLAYRVSGGNTSDQAALGVAIQKLRSVLTEQSVPSGAGLGGATYVGNRLGSSGDRDSKSYFVDVLSRDPGLYQNVPGYINFYQDPAHRLRMEYYAGYLTTPVTRRVPRRRLSADADITVRGGQHATVVDGVSGTLVVKVDTPDFTRESYVRFNLNGITAAEVHQVRLRLHVKDVGSAGCTVEILRARGTWEDLSPEMAEKTSWDDRPQSARSLGTWPDLRVGAVRELNVTDAVKEALSEGARTFAIGLRSTLAGAERSVQFHSRQAENDFSELVPKLIINTTSDDYDRDEYTFGDSATTDGAVSRSARSYSAGKFETTAETGAAWSLNRVTTKPLPLLTTYALTEQVPRPGAAVPSRIFQGAGAWFLQNSHDHRALAGALWNASKAGDGHQHRDTNSLHLTAYGEHALRNSGYVGAGKAVAGFSHVMIRDLAVLSNTALIGYPDFPDDFAPPTVNNHQQSFGSGIVEDLLWGGVDYANGDSGTALANGRHRRSLVFLHPNSDTQGYWVIFDELVPTTAGTPVSVAWHPNSRSDPATGPALKDYTFDLDVEPRTTSHVKLNVFLGTPPQSASLRYGPLADWADSHQGRYLLVHYPAPTGTQKNVVTVLFPYDDSHDKAILNRVTGTGYSGATITHARGYTDCALESSGAVMVTLKNVTWRGWAAWYRTSNGDDPTQVEVPQYLVRKGSSLRWRDYGFTTTSYLSISARGKGGRLVNPTGSPISVTLYHPGLTMVRLGGVPAPQVAAGIGWRTITVKSGSHVFELVTA</sequence>
<evidence type="ECO:0000256" key="1">
    <source>
        <dbReference type="ARBA" id="ARBA00004613"/>
    </source>
</evidence>
<dbReference type="InterPro" id="IPR008929">
    <property type="entry name" value="Chondroitin_lyas"/>
</dbReference>
<keyword evidence="3 4" id="KW-0732">Signal</keyword>
<name>A0A3N9XTB0_9ACTN</name>
<keyword evidence="2" id="KW-0964">Secreted</keyword>
<dbReference type="Gene3D" id="2.70.98.70">
    <property type="match status" value="1"/>
</dbReference>
<evidence type="ECO:0000313" key="6">
    <source>
        <dbReference type="EMBL" id="RQX16012.1"/>
    </source>
</evidence>
<evidence type="ECO:0000256" key="4">
    <source>
        <dbReference type="SAM" id="SignalP"/>
    </source>
</evidence>
<reference evidence="6 7" key="1">
    <citation type="submission" date="2018-04" db="EMBL/GenBank/DDBJ databases">
        <title>Micromonosporas from Atacama Desert.</title>
        <authorList>
            <person name="Carro L."/>
            <person name="Klenk H.-P."/>
            <person name="Goodfellow M."/>
        </authorList>
    </citation>
    <scope>NUCLEOTIDE SEQUENCE [LARGE SCALE GENOMIC DNA]</scope>
    <source>
        <strain evidence="6 7">LB19</strain>
    </source>
</reference>
<evidence type="ECO:0000259" key="5">
    <source>
        <dbReference type="Pfam" id="PF24517"/>
    </source>
</evidence>
<dbReference type="Pfam" id="PF24517">
    <property type="entry name" value="CBM96"/>
    <property type="match status" value="1"/>
</dbReference>
<feature type="signal peptide" evidence="4">
    <location>
        <begin position="1"/>
        <end position="30"/>
    </location>
</feature>
<dbReference type="RefSeq" id="WP_124820348.1">
    <property type="nucleotide sequence ID" value="NZ_QDGB01000265.1"/>
</dbReference>
<evidence type="ECO:0000313" key="7">
    <source>
        <dbReference type="Proteomes" id="UP000278981"/>
    </source>
</evidence>
<dbReference type="InterPro" id="IPR055372">
    <property type="entry name" value="CBM96"/>
</dbReference>
<comment type="subcellular location">
    <subcellularLocation>
        <location evidence="1">Secreted</location>
    </subcellularLocation>
</comment>